<organism evidence="1 2">
    <name type="scientific">Clarias magur</name>
    <name type="common">Asian catfish</name>
    <name type="synonym">Macropteronotus magur</name>
    <dbReference type="NCBI Taxonomy" id="1594786"/>
    <lineage>
        <taxon>Eukaryota</taxon>
        <taxon>Metazoa</taxon>
        <taxon>Chordata</taxon>
        <taxon>Craniata</taxon>
        <taxon>Vertebrata</taxon>
        <taxon>Euteleostomi</taxon>
        <taxon>Actinopterygii</taxon>
        <taxon>Neopterygii</taxon>
        <taxon>Teleostei</taxon>
        <taxon>Ostariophysi</taxon>
        <taxon>Siluriformes</taxon>
        <taxon>Clariidae</taxon>
        <taxon>Clarias</taxon>
    </lineage>
</organism>
<evidence type="ECO:0000313" key="1">
    <source>
        <dbReference type="EMBL" id="KAF5910251.1"/>
    </source>
</evidence>
<dbReference type="AlphaFoldDB" id="A0A8J4XHG6"/>
<sequence length="58" mass="6746">MALTACTADQVRTFPPNLGWYPSVQCKRELILLEVISLPKMRVSWFSQGRTLENYWVT</sequence>
<protein>
    <submittedName>
        <fullName evidence="1">Succinoglycan biosynthesis protein ExoL</fullName>
    </submittedName>
</protein>
<name>A0A8J4XHG6_CLAMG</name>
<reference evidence="1" key="1">
    <citation type="submission" date="2020-07" db="EMBL/GenBank/DDBJ databases">
        <title>Clarias magur genome sequencing, assembly and annotation.</title>
        <authorList>
            <person name="Kushwaha B."/>
            <person name="Kumar R."/>
            <person name="Das P."/>
            <person name="Joshi C.G."/>
            <person name="Kumar D."/>
            <person name="Nagpure N.S."/>
            <person name="Pandey M."/>
            <person name="Agarwal S."/>
            <person name="Srivastava S."/>
            <person name="Singh M."/>
            <person name="Sahoo L."/>
            <person name="Jayasankar P."/>
            <person name="Meher P.K."/>
            <person name="Koringa P.G."/>
            <person name="Iquebal M.A."/>
            <person name="Das S.P."/>
            <person name="Bit A."/>
            <person name="Patnaik S."/>
            <person name="Patel N."/>
            <person name="Shah T.M."/>
            <person name="Hinsu A."/>
            <person name="Jena J.K."/>
        </authorList>
    </citation>
    <scope>NUCLEOTIDE SEQUENCE</scope>
    <source>
        <strain evidence="1">CIFAMagur01</strain>
        <tissue evidence="1">Testis</tissue>
    </source>
</reference>
<evidence type="ECO:0000313" key="2">
    <source>
        <dbReference type="Proteomes" id="UP000727407"/>
    </source>
</evidence>
<dbReference type="Proteomes" id="UP000727407">
    <property type="component" value="Unassembled WGS sequence"/>
</dbReference>
<accession>A0A8J4XHG6</accession>
<comment type="caution">
    <text evidence="1">The sequence shown here is derived from an EMBL/GenBank/DDBJ whole genome shotgun (WGS) entry which is preliminary data.</text>
</comment>
<gene>
    <name evidence="1" type="primary">exoL</name>
    <name evidence="1" type="ORF">DAT39_000192</name>
</gene>
<dbReference type="EMBL" id="QNUK01000001">
    <property type="protein sequence ID" value="KAF5910251.1"/>
    <property type="molecule type" value="Genomic_DNA"/>
</dbReference>
<proteinExistence type="predicted"/>
<keyword evidence="2" id="KW-1185">Reference proteome</keyword>